<accession>A0A8C4PY28</accession>
<dbReference type="PANTHER" id="PTHR10954">
    <property type="entry name" value="RIBONUCLEASE H2 SUBUNIT A"/>
    <property type="match status" value="1"/>
</dbReference>
<dbReference type="GO" id="GO:0043137">
    <property type="term" value="P:DNA replication, removal of RNA primer"/>
    <property type="evidence" value="ECO:0007669"/>
    <property type="project" value="TreeGrafter"/>
</dbReference>
<evidence type="ECO:0000256" key="8">
    <source>
        <dbReference type="ARBA" id="ARBA00022801"/>
    </source>
</evidence>
<dbReference type="PANTHER" id="PTHR10954:SF7">
    <property type="entry name" value="RIBONUCLEASE H2 SUBUNIT A"/>
    <property type="match status" value="1"/>
</dbReference>
<evidence type="ECO:0000256" key="9">
    <source>
        <dbReference type="ARBA" id="ARBA00024981"/>
    </source>
</evidence>
<reference evidence="15" key="2">
    <citation type="submission" date="2025-09" db="UniProtKB">
        <authorList>
            <consortium name="Ensembl"/>
        </authorList>
    </citation>
    <scope>IDENTIFICATION</scope>
</reference>
<keyword evidence="5 10" id="KW-0540">Nuclease</keyword>
<comment type="similarity">
    <text evidence="3">Belongs to the RNase HII family. Eukaryotic subfamily.</text>
</comment>
<evidence type="ECO:0000313" key="15">
    <source>
        <dbReference type="Ensembl" id="ENSEBUP00000004885.1"/>
    </source>
</evidence>
<evidence type="ECO:0000313" key="16">
    <source>
        <dbReference type="Proteomes" id="UP000694388"/>
    </source>
</evidence>
<evidence type="ECO:0000256" key="4">
    <source>
        <dbReference type="ARBA" id="ARBA00011277"/>
    </source>
</evidence>
<dbReference type="GO" id="GO:0046872">
    <property type="term" value="F:metal ion binding"/>
    <property type="evidence" value="ECO:0007669"/>
    <property type="project" value="UniProtKB-KW"/>
</dbReference>
<dbReference type="InterPro" id="IPR012337">
    <property type="entry name" value="RNaseH-like_sf"/>
</dbReference>
<evidence type="ECO:0000256" key="6">
    <source>
        <dbReference type="ARBA" id="ARBA00022723"/>
    </source>
</evidence>
<keyword evidence="13" id="KW-0812">Transmembrane</keyword>
<feature type="region of interest" description="Disordered" evidence="12">
    <location>
        <begin position="1"/>
        <end position="31"/>
    </location>
</feature>
<dbReference type="InterPro" id="IPR024567">
    <property type="entry name" value="RNase_HII/HIII_dom"/>
</dbReference>
<dbReference type="GO" id="GO:0004523">
    <property type="term" value="F:RNA-DNA hybrid ribonuclease activity"/>
    <property type="evidence" value="ECO:0007669"/>
    <property type="project" value="UniProtKB-UniRule"/>
</dbReference>
<dbReference type="Gene3D" id="1.10.10.460">
    <property type="entry name" value="Ribonuclease hii. Domain 2"/>
    <property type="match status" value="1"/>
</dbReference>
<dbReference type="CDD" id="cd07181">
    <property type="entry name" value="RNase_HII_eukaryota_like"/>
    <property type="match status" value="1"/>
</dbReference>
<proteinExistence type="inferred from homology"/>
<feature type="binding site" evidence="10">
    <location>
        <position position="52"/>
    </location>
    <ligand>
        <name>a divalent metal cation</name>
        <dbReference type="ChEBI" id="CHEBI:60240"/>
    </ligand>
</feature>
<name>A0A8C4PY28_EPTBU</name>
<dbReference type="GO" id="GO:0032299">
    <property type="term" value="C:ribonuclease H2 complex"/>
    <property type="evidence" value="ECO:0007669"/>
    <property type="project" value="UniProtKB-ARBA"/>
</dbReference>
<comment type="function">
    <text evidence="11">Endonuclease that specifically degrades the RNA of RNA-DNA hybrids.</text>
</comment>
<dbReference type="InterPro" id="IPR001352">
    <property type="entry name" value="RNase_HII/HIII"/>
</dbReference>
<evidence type="ECO:0000256" key="13">
    <source>
        <dbReference type="SAM" id="Phobius"/>
    </source>
</evidence>
<sequence>MEGEENVAASRDEQDVERASCGDDGDAQGEGREWSRIPTECLCGPCVLGVDEAGRGPVLGPMVYAACFCPLTCKDNLEELKVADSKVLSEKQRDEIFQRLRTMPSVGYLVQALSPNYISNCMQRRHKYNLNALSHDTAIGLIQRALDGGVKLAEVYVDTVGVAQRYEERLRAVFPGIEIAVRAKADALFPIVSAASICAKVTRDSMLKSWKFVEAFENPDADYGSGYPNDPKTRAWLTRCMNPLFGYPRLVRFSWSTVQTALQDSISIKWEHEDEEEEGHTNNGKTSLLSFLNRTSLPSQHPLSLPPHRYFKERSLCQVLTLWSLASLRWAAVFFLESSGFLLALLPCTPFLFSVFLMVEA</sequence>
<keyword evidence="13" id="KW-0472">Membrane</keyword>
<dbReference type="Pfam" id="PF01351">
    <property type="entry name" value="RNase_HII"/>
    <property type="match status" value="1"/>
</dbReference>
<dbReference type="Gene3D" id="3.30.420.10">
    <property type="entry name" value="Ribonuclease H-like superfamily/Ribonuclease H"/>
    <property type="match status" value="1"/>
</dbReference>
<organism evidence="15 16">
    <name type="scientific">Eptatretus burgeri</name>
    <name type="common">Inshore hagfish</name>
    <dbReference type="NCBI Taxonomy" id="7764"/>
    <lineage>
        <taxon>Eukaryota</taxon>
        <taxon>Metazoa</taxon>
        <taxon>Chordata</taxon>
        <taxon>Craniata</taxon>
        <taxon>Vertebrata</taxon>
        <taxon>Cyclostomata</taxon>
        <taxon>Myxini</taxon>
        <taxon>Myxiniformes</taxon>
        <taxon>Myxinidae</taxon>
        <taxon>Eptatretinae</taxon>
        <taxon>Eptatretus</taxon>
    </lineage>
</organism>
<comment type="cofactor">
    <cofactor evidence="2">
        <name>Mg(2+)</name>
        <dbReference type="ChEBI" id="CHEBI:18420"/>
    </cofactor>
</comment>
<evidence type="ECO:0000256" key="11">
    <source>
        <dbReference type="RuleBase" id="RU003515"/>
    </source>
</evidence>
<evidence type="ECO:0000256" key="3">
    <source>
        <dbReference type="ARBA" id="ARBA00007058"/>
    </source>
</evidence>
<dbReference type="Ensembl" id="ENSEBUT00000005323.1">
    <property type="protein sequence ID" value="ENSEBUP00000004885.1"/>
    <property type="gene ID" value="ENSEBUG00000003380.1"/>
</dbReference>
<feature type="binding site" evidence="10">
    <location>
        <position position="158"/>
    </location>
    <ligand>
        <name>a divalent metal cation</name>
        <dbReference type="ChEBI" id="CHEBI:60240"/>
    </ligand>
</feature>
<evidence type="ECO:0000256" key="5">
    <source>
        <dbReference type="ARBA" id="ARBA00022722"/>
    </source>
</evidence>
<dbReference type="InterPro" id="IPR004649">
    <property type="entry name" value="RNase_H2_suA"/>
</dbReference>
<keyword evidence="13" id="KW-1133">Transmembrane helix</keyword>
<keyword evidence="8 10" id="KW-0378">Hydrolase</keyword>
<comment type="catalytic activity">
    <reaction evidence="1 10 11">
        <text>Endonucleolytic cleavage to 5'-phosphomonoester.</text>
        <dbReference type="EC" id="3.1.26.4"/>
    </reaction>
</comment>
<dbReference type="NCBIfam" id="TIGR00729">
    <property type="entry name" value="ribonuclease HII"/>
    <property type="match status" value="1"/>
</dbReference>
<evidence type="ECO:0000256" key="2">
    <source>
        <dbReference type="ARBA" id="ARBA00001946"/>
    </source>
</evidence>
<dbReference type="FunFam" id="1.10.10.460:FF:000001">
    <property type="entry name" value="Ribonuclease"/>
    <property type="match status" value="1"/>
</dbReference>
<evidence type="ECO:0000256" key="1">
    <source>
        <dbReference type="ARBA" id="ARBA00000077"/>
    </source>
</evidence>
<keyword evidence="7 10" id="KW-0255">Endonuclease</keyword>
<dbReference type="InterPro" id="IPR036397">
    <property type="entry name" value="RNaseH_sf"/>
</dbReference>
<reference evidence="15" key="1">
    <citation type="submission" date="2025-08" db="UniProtKB">
        <authorList>
            <consortium name="Ensembl"/>
        </authorList>
    </citation>
    <scope>IDENTIFICATION</scope>
</reference>
<feature type="transmembrane region" description="Helical" evidence="13">
    <location>
        <begin position="341"/>
        <end position="359"/>
    </location>
</feature>
<comment type="function">
    <text evidence="9">Catalytic subunit of RNase HII, an endonuclease that specifically degrades the RNA of RNA:DNA hybrids. Participates in DNA replication, possibly by mediating the removal of lagging-strand Okazaki fragment RNA primers during DNA replication. Mediates the excision of single ribonucleotides from DNA:RNA duplexes.</text>
</comment>
<dbReference type="AlphaFoldDB" id="A0A8C4PY28"/>
<dbReference type="GO" id="GO:0006298">
    <property type="term" value="P:mismatch repair"/>
    <property type="evidence" value="ECO:0007669"/>
    <property type="project" value="TreeGrafter"/>
</dbReference>
<dbReference type="SUPFAM" id="SSF53098">
    <property type="entry name" value="Ribonuclease H-like"/>
    <property type="match status" value="1"/>
</dbReference>
<feature type="domain" description="RNase H type-2" evidence="14">
    <location>
        <begin position="45"/>
        <end position="267"/>
    </location>
</feature>
<dbReference type="FunFam" id="3.30.420.10:FF:000016">
    <property type="entry name" value="Ribonuclease"/>
    <property type="match status" value="1"/>
</dbReference>
<evidence type="ECO:0000256" key="7">
    <source>
        <dbReference type="ARBA" id="ARBA00022759"/>
    </source>
</evidence>
<dbReference type="GO" id="GO:0003723">
    <property type="term" value="F:RNA binding"/>
    <property type="evidence" value="ECO:0007669"/>
    <property type="project" value="UniProtKB-UniRule"/>
</dbReference>
<feature type="binding site" evidence="10">
    <location>
        <position position="51"/>
    </location>
    <ligand>
        <name>a divalent metal cation</name>
        <dbReference type="ChEBI" id="CHEBI:60240"/>
    </ligand>
</feature>
<keyword evidence="16" id="KW-1185">Reference proteome</keyword>
<dbReference type="PROSITE" id="PS51975">
    <property type="entry name" value="RNASE_H_2"/>
    <property type="match status" value="1"/>
</dbReference>
<evidence type="ECO:0000256" key="12">
    <source>
        <dbReference type="SAM" id="MobiDB-lite"/>
    </source>
</evidence>
<comment type="subunit">
    <text evidence="4">The RNase H2 complex is a heterotrimer composed of the catalytic subunit RNASEH2A and the non-catalytic subunits RNASEH2B and RNASEH2C.</text>
</comment>
<dbReference type="InterPro" id="IPR023160">
    <property type="entry name" value="RNase_HII_hlx-loop-hlx_cap_dom"/>
</dbReference>
<dbReference type="Proteomes" id="UP000694388">
    <property type="component" value="Unplaced"/>
</dbReference>
<dbReference type="GeneTree" id="ENSGT00390000010768"/>
<dbReference type="EC" id="3.1.26.4" evidence="11"/>
<keyword evidence="6 10" id="KW-0479">Metal-binding</keyword>
<evidence type="ECO:0000259" key="14">
    <source>
        <dbReference type="PROSITE" id="PS51975"/>
    </source>
</evidence>
<protein>
    <recommendedName>
        <fullName evidence="11">Ribonuclease</fullName>
        <ecNumber evidence="11">3.1.26.4</ecNumber>
    </recommendedName>
</protein>
<feature type="compositionally biased region" description="Basic and acidic residues" evidence="12">
    <location>
        <begin position="10"/>
        <end position="21"/>
    </location>
</feature>
<evidence type="ECO:0000256" key="10">
    <source>
        <dbReference type="PROSITE-ProRule" id="PRU01319"/>
    </source>
</evidence>
<comment type="cofactor">
    <cofactor evidence="10">
        <name>Mn(2+)</name>
        <dbReference type="ChEBI" id="CHEBI:29035"/>
    </cofactor>
    <cofactor evidence="10">
        <name>Mg(2+)</name>
        <dbReference type="ChEBI" id="CHEBI:18420"/>
    </cofactor>
    <text evidence="10">Manganese or magnesium. Binds 1 divalent metal ion per monomer in the absence of substrate. May bind a second metal ion after substrate binding.</text>
</comment>